<accession>A0A1H5RPH2</accession>
<organism evidence="1 2">
    <name type="scientific">Vibrio hangzhouensis</name>
    <dbReference type="NCBI Taxonomy" id="462991"/>
    <lineage>
        <taxon>Bacteria</taxon>
        <taxon>Pseudomonadati</taxon>
        <taxon>Pseudomonadota</taxon>
        <taxon>Gammaproteobacteria</taxon>
        <taxon>Vibrionales</taxon>
        <taxon>Vibrionaceae</taxon>
        <taxon>Vibrio</taxon>
    </lineage>
</organism>
<protein>
    <submittedName>
        <fullName evidence="1">Uncharacterized protein</fullName>
    </submittedName>
</protein>
<evidence type="ECO:0000313" key="1">
    <source>
        <dbReference type="EMBL" id="SEF40262.1"/>
    </source>
</evidence>
<dbReference type="EMBL" id="FNVG01000001">
    <property type="protein sequence ID" value="SEF40262.1"/>
    <property type="molecule type" value="Genomic_DNA"/>
</dbReference>
<dbReference type="RefSeq" id="WP_103878320.1">
    <property type="nucleotide sequence ID" value="NZ_FNVG01000001.1"/>
</dbReference>
<reference evidence="2" key="1">
    <citation type="submission" date="2016-10" db="EMBL/GenBank/DDBJ databases">
        <authorList>
            <person name="Varghese N."/>
            <person name="Submissions S."/>
        </authorList>
    </citation>
    <scope>NUCLEOTIDE SEQUENCE [LARGE SCALE GENOMIC DNA]</scope>
    <source>
        <strain evidence="2">CGMCC 1.7062</strain>
    </source>
</reference>
<dbReference type="Proteomes" id="UP000236721">
    <property type="component" value="Unassembled WGS sequence"/>
</dbReference>
<dbReference type="AlphaFoldDB" id="A0A1H5RPH2"/>
<keyword evidence="2" id="KW-1185">Reference proteome</keyword>
<proteinExistence type="predicted"/>
<evidence type="ECO:0000313" key="2">
    <source>
        <dbReference type="Proteomes" id="UP000236721"/>
    </source>
</evidence>
<gene>
    <name evidence="1" type="ORF">SAMN04488244_10157</name>
</gene>
<dbReference type="OrthoDB" id="5871588at2"/>
<sequence>MYKSIHIVRSYRVDRINEHGPIGHNRHNDGTVEALLKNGKTFAVPFGGFIEGSNLVGLKRVKLLHIRYLCDDEQALIPSYQIPKNHYLVGVFLECKLYVLLLDGQPKHFLDNNADFDGKNNVVRLI</sequence>
<name>A0A1H5RPH2_9VIBR</name>